<dbReference type="Proteomes" id="UP001172155">
    <property type="component" value="Unassembled WGS sequence"/>
</dbReference>
<feature type="domain" description="FAD/NAD(P)-binding" evidence="3">
    <location>
        <begin position="203"/>
        <end position="409"/>
    </location>
</feature>
<dbReference type="InterPro" id="IPR032710">
    <property type="entry name" value="NTF2-like_dom_sf"/>
</dbReference>
<dbReference type="SUPFAM" id="SSF51905">
    <property type="entry name" value="FAD/NAD(P)-binding domain"/>
    <property type="match status" value="1"/>
</dbReference>
<keyword evidence="5" id="KW-1185">Reference proteome</keyword>
<dbReference type="Gene3D" id="3.10.450.50">
    <property type="match status" value="1"/>
</dbReference>
<proteinExistence type="predicted"/>
<evidence type="ECO:0000313" key="4">
    <source>
        <dbReference type="EMBL" id="KAK0749698.1"/>
    </source>
</evidence>
<dbReference type="Pfam" id="PF07992">
    <property type="entry name" value="Pyr_redox_2"/>
    <property type="match status" value="1"/>
</dbReference>
<comment type="caution">
    <text evidence="4">The sequence shown here is derived from an EMBL/GenBank/DDBJ whole genome shotgun (WGS) entry which is preliminary data.</text>
</comment>
<dbReference type="GO" id="GO:0050660">
    <property type="term" value="F:flavin adenine dinucleotide binding"/>
    <property type="evidence" value="ECO:0007669"/>
    <property type="project" value="TreeGrafter"/>
</dbReference>
<dbReference type="EMBL" id="JAUKUD010000003">
    <property type="protein sequence ID" value="KAK0749698.1"/>
    <property type="molecule type" value="Genomic_DNA"/>
</dbReference>
<name>A0AA40K8A5_9PEZI</name>
<evidence type="ECO:0000256" key="1">
    <source>
        <dbReference type="ARBA" id="ARBA00023002"/>
    </source>
</evidence>
<dbReference type="AlphaFoldDB" id="A0AA40K8A5"/>
<feature type="region of interest" description="Disordered" evidence="2">
    <location>
        <begin position="1"/>
        <end position="28"/>
    </location>
</feature>
<protein>
    <submittedName>
        <fullName evidence="4">Dimethylaniline monooxygenase (N-oxide forming)</fullName>
    </submittedName>
</protein>
<organism evidence="4 5">
    <name type="scientific">Schizothecium vesticola</name>
    <dbReference type="NCBI Taxonomy" id="314040"/>
    <lineage>
        <taxon>Eukaryota</taxon>
        <taxon>Fungi</taxon>
        <taxon>Dikarya</taxon>
        <taxon>Ascomycota</taxon>
        <taxon>Pezizomycotina</taxon>
        <taxon>Sordariomycetes</taxon>
        <taxon>Sordariomycetidae</taxon>
        <taxon>Sordariales</taxon>
        <taxon>Schizotheciaceae</taxon>
        <taxon>Schizothecium</taxon>
    </lineage>
</organism>
<evidence type="ECO:0000259" key="3">
    <source>
        <dbReference type="Pfam" id="PF07992"/>
    </source>
</evidence>
<keyword evidence="4" id="KW-0503">Monooxygenase</keyword>
<reference evidence="4" key="1">
    <citation type="submission" date="2023-06" db="EMBL/GenBank/DDBJ databases">
        <title>Genome-scale phylogeny and comparative genomics of the fungal order Sordariales.</title>
        <authorList>
            <consortium name="Lawrence Berkeley National Laboratory"/>
            <person name="Hensen N."/>
            <person name="Bonometti L."/>
            <person name="Westerberg I."/>
            <person name="Brannstrom I.O."/>
            <person name="Guillou S."/>
            <person name="Cros-Aarteil S."/>
            <person name="Calhoun S."/>
            <person name="Haridas S."/>
            <person name="Kuo A."/>
            <person name="Mondo S."/>
            <person name="Pangilinan J."/>
            <person name="Riley R."/>
            <person name="LaButti K."/>
            <person name="Andreopoulos B."/>
            <person name="Lipzen A."/>
            <person name="Chen C."/>
            <person name="Yanf M."/>
            <person name="Daum C."/>
            <person name="Ng V."/>
            <person name="Clum A."/>
            <person name="Steindorff A."/>
            <person name="Ohm R."/>
            <person name="Martin F."/>
            <person name="Silar P."/>
            <person name="Natvig D."/>
            <person name="Lalanne C."/>
            <person name="Gautier V."/>
            <person name="Ament-velasquez S.L."/>
            <person name="Kruys A."/>
            <person name="Hutchinson M.I."/>
            <person name="Powell A.J."/>
            <person name="Barry K."/>
            <person name="Miller A.N."/>
            <person name="Grigoriev I.V."/>
            <person name="Debuchy R."/>
            <person name="Gladieux P."/>
            <person name="Thoren M.H."/>
            <person name="Johannesson H."/>
        </authorList>
    </citation>
    <scope>NUCLEOTIDE SEQUENCE</scope>
    <source>
        <strain evidence="4">SMH3187-1</strain>
    </source>
</reference>
<dbReference type="Gene3D" id="3.50.50.60">
    <property type="entry name" value="FAD/NAD(P)-binding domain"/>
    <property type="match status" value="1"/>
</dbReference>
<keyword evidence="1" id="KW-0560">Oxidoreductase</keyword>
<dbReference type="InterPro" id="IPR023753">
    <property type="entry name" value="FAD/NAD-binding_dom"/>
</dbReference>
<dbReference type="PANTHER" id="PTHR43539:SF68">
    <property type="entry name" value="FLAVIN-BINDING MONOOXYGENASE-LIKE PROTEIN (AFU_ORTHOLOGUE AFUA_4G09220)"/>
    <property type="match status" value="1"/>
</dbReference>
<evidence type="ECO:0000256" key="2">
    <source>
        <dbReference type="SAM" id="MobiDB-lite"/>
    </source>
</evidence>
<evidence type="ECO:0000313" key="5">
    <source>
        <dbReference type="Proteomes" id="UP001172155"/>
    </source>
</evidence>
<dbReference type="InterPro" id="IPR050982">
    <property type="entry name" value="Auxin_biosynth/cation_transpt"/>
</dbReference>
<feature type="region of interest" description="Disordered" evidence="2">
    <location>
        <begin position="163"/>
        <end position="185"/>
    </location>
</feature>
<gene>
    <name evidence="4" type="ORF">B0T18DRAFT_322614</name>
</gene>
<sequence length="618" mass="68224">MSVAASSQRIEPGSFNHKPYPWPASAKTPNPDAAAIAQQCIDTFNQALAGADFEKLASLFIEDGFWRDHLGLSWALRTIKGRANIRAFLETQCPLTKVDIDASTDHGKPQVANFAPAGDSKGIAFQITFITKYGSGRGIVRMVEIDSVYRIWTFFTTLEGLTGHEEPTGPRRPNGVQHGANPDRKNWLDRRRDEVDFCNSEPDVLVIGAGQAGLTAGARLKMLNVPTLIIDQNDAVGGNWRGRYHQLVLHDPVWYDHLPYFPFPSFWPIFTPKDKVADWFQSYAQALELNVWTQTTITSSSFDSAAQKWTVTVTRTRPDGEKEARTLHPKHVIQATGASGKKNFPSIPGIDSFQGDLLCHSSDFPGAKTTPTRKKAVIVGACNSSHDICQDYYEKGYDVTMVQRSSTCVISSESLLKKGLGGLYEEDSRPVEDADIWVMGWPAEVMKSIQCDISTLQRTEIDADLLSGLAAAGFKTDCGIDEAGLMAKYLQRGGGYYIDVGMSQLIIDGKVRVKQGQEIAEVLPRGLRFADGSELEADEIIFATGYANMRTQARAIFGDAVADRVGDVWGWDAEGEMRAIWRESGHPGFWFHGGNIALCRYNSRLLALQIKAKLEGLF</sequence>
<dbReference type="InterPro" id="IPR036188">
    <property type="entry name" value="FAD/NAD-bd_sf"/>
</dbReference>
<dbReference type="SUPFAM" id="SSF54427">
    <property type="entry name" value="NTF2-like"/>
    <property type="match status" value="1"/>
</dbReference>
<accession>A0AA40K8A5</accession>
<dbReference type="PANTHER" id="PTHR43539">
    <property type="entry name" value="FLAVIN-BINDING MONOOXYGENASE-LIKE PROTEIN (AFU_ORTHOLOGUE AFUA_4G09220)"/>
    <property type="match status" value="1"/>
</dbReference>
<dbReference type="GO" id="GO:0004497">
    <property type="term" value="F:monooxygenase activity"/>
    <property type="evidence" value="ECO:0007669"/>
    <property type="project" value="UniProtKB-KW"/>
</dbReference>